<organism evidence="2 3">
    <name type="scientific">Kribbella hippodromi</name>
    <dbReference type="NCBI Taxonomy" id="434347"/>
    <lineage>
        <taxon>Bacteria</taxon>
        <taxon>Bacillati</taxon>
        <taxon>Actinomycetota</taxon>
        <taxon>Actinomycetes</taxon>
        <taxon>Propionibacteriales</taxon>
        <taxon>Kribbellaceae</taxon>
        <taxon>Kribbella</taxon>
    </lineage>
</organism>
<proteinExistence type="predicted"/>
<accession>A0ABN2CKX6</accession>
<keyword evidence="3" id="KW-1185">Reference proteome</keyword>
<evidence type="ECO:0000313" key="3">
    <source>
        <dbReference type="Proteomes" id="UP001501705"/>
    </source>
</evidence>
<keyword evidence="1" id="KW-0812">Transmembrane</keyword>
<sequence length="80" mass="8254">MAGAVVDGWWVVGRCAWRVWVRVAGVGARGGCGCVVWVVGAVVWVVGAVVWVVGAVVGREVAVDSVGGRLCVELSQFLTG</sequence>
<keyword evidence="1" id="KW-0472">Membrane</keyword>
<name>A0ABN2CKX6_9ACTN</name>
<protein>
    <recommendedName>
        <fullName evidence="4">Transmembrane protein</fullName>
    </recommendedName>
</protein>
<keyword evidence="1" id="KW-1133">Transmembrane helix</keyword>
<evidence type="ECO:0000256" key="1">
    <source>
        <dbReference type="SAM" id="Phobius"/>
    </source>
</evidence>
<feature type="transmembrane region" description="Helical" evidence="1">
    <location>
        <begin position="35"/>
        <end position="57"/>
    </location>
</feature>
<gene>
    <name evidence="2" type="ORF">GCM10009804_16500</name>
</gene>
<dbReference type="Proteomes" id="UP001501705">
    <property type="component" value="Unassembled WGS sequence"/>
</dbReference>
<evidence type="ECO:0008006" key="4">
    <source>
        <dbReference type="Google" id="ProtNLM"/>
    </source>
</evidence>
<evidence type="ECO:0000313" key="2">
    <source>
        <dbReference type="EMBL" id="GAA1560415.1"/>
    </source>
</evidence>
<comment type="caution">
    <text evidence="2">The sequence shown here is derived from an EMBL/GenBank/DDBJ whole genome shotgun (WGS) entry which is preliminary data.</text>
</comment>
<reference evidence="2 3" key="1">
    <citation type="journal article" date="2019" name="Int. J. Syst. Evol. Microbiol.">
        <title>The Global Catalogue of Microorganisms (GCM) 10K type strain sequencing project: providing services to taxonomists for standard genome sequencing and annotation.</title>
        <authorList>
            <consortium name="The Broad Institute Genomics Platform"/>
            <consortium name="The Broad Institute Genome Sequencing Center for Infectious Disease"/>
            <person name="Wu L."/>
            <person name="Ma J."/>
        </authorList>
    </citation>
    <scope>NUCLEOTIDE SEQUENCE [LARGE SCALE GENOMIC DNA]</scope>
    <source>
        <strain evidence="2 3">JCM 15572</strain>
    </source>
</reference>
<dbReference type="EMBL" id="BAAAPH010000004">
    <property type="protein sequence ID" value="GAA1560415.1"/>
    <property type="molecule type" value="Genomic_DNA"/>
</dbReference>